<accession>A0A7J6SP76</accession>
<feature type="compositionally biased region" description="Low complexity" evidence="2">
    <location>
        <begin position="81"/>
        <end position="98"/>
    </location>
</feature>
<feature type="non-terminal residue" evidence="3">
    <location>
        <position position="591"/>
    </location>
</feature>
<feature type="compositionally biased region" description="Low complexity" evidence="2">
    <location>
        <begin position="409"/>
        <end position="425"/>
    </location>
</feature>
<feature type="compositionally biased region" description="Basic and acidic residues" evidence="2">
    <location>
        <begin position="125"/>
        <end position="137"/>
    </location>
</feature>
<organism evidence="3 4">
    <name type="scientific">Perkinsus olseni</name>
    <name type="common">Perkinsus atlanticus</name>
    <dbReference type="NCBI Taxonomy" id="32597"/>
    <lineage>
        <taxon>Eukaryota</taxon>
        <taxon>Sar</taxon>
        <taxon>Alveolata</taxon>
        <taxon>Perkinsozoa</taxon>
        <taxon>Perkinsea</taxon>
        <taxon>Perkinsida</taxon>
        <taxon>Perkinsidae</taxon>
        <taxon>Perkinsus</taxon>
    </lineage>
</organism>
<sequence length="591" mass="64018">MPGAVSSPTGPMVTSEAKPAGDAVEDTVTANDAPITNDTEGLIREDSIGDAAVEGVEETTNPSVTTEHVVEHANAATAAVETTQEAACADGENSVTTGSKGGDDTGSEDAVGEDGDDTGEADGSLGEHHAQSEKLVGEDEEVPLIVAADAEPAADAENEETMAKPDEDGGESKESQKSSGDGEIIEDAADQTHARPSGVVESSTDEDKHVEGDAAADDGKAGDVLVTEEEQKPAEEQSKDNSGEDGAQEDYEVWTGGETTAGEEDEGEFLTLDEVKEAMVKITTQLEEDEDNSDLKVLEEFTEEYEKMSETQTSLQKKLTTVLAETNALWQEFEKYRDEYAKVMWEEKKEEREKEQSAQQWDWKRSDGDGGNQTWNQNANWRASEDGQQQQQQESWKSNEKSNWGYEGGDQQQQKGGWKNGGDNWTSSNDGNGQGEQWKGNWKEERATEEDPSRTGGDEKWKAWGKSGDEKPAASWRDAEGGTGESAEWQPKSGGRQGYDKKWDDGSSGKDQGNWWKDNQRGDKKDWQQQQSWGKEEAKVAEDAPPPAADAEESSTVKEVPAEATAAAAKPGEPSYSDLQAEVIRLRKAVA</sequence>
<evidence type="ECO:0000313" key="3">
    <source>
        <dbReference type="EMBL" id="KAF4734537.1"/>
    </source>
</evidence>
<feature type="compositionally biased region" description="Basic and acidic residues" evidence="2">
    <location>
        <begin position="518"/>
        <end position="527"/>
    </location>
</feature>
<feature type="compositionally biased region" description="Basic and acidic residues" evidence="2">
    <location>
        <begin position="498"/>
        <end position="508"/>
    </location>
</feature>
<gene>
    <name evidence="3" type="ORF">FOZ62_030360</name>
</gene>
<feature type="coiled-coil region" evidence="1">
    <location>
        <begin position="272"/>
        <end position="318"/>
    </location>
</feature>
<feature type="compositionally biased region" description="Basic and acidic residues" evidence="2">
    <location>
        <begin position="229"/>
        <end position="242"/>
    </location>
</feature>
<feature type="compositionally biased region" description="Basic and acidic residues" evidence="2">
    <location>
        <begin position="347"/>
        <end position="368"/>
    </location>
</feature>
<dbReference type="Proteomes" id="UP000574390">
    <property type="component" value="Unassembled WGS sequence"/>
</dbReference>
<feature type="compositionally biased region" description="Acidic residues" evidence="2">
    <location>
        <begin position="105"/>
        <end position="120"/>
    </location>
</feature>
<protein>
    <submittedName>
        <fullName evidence="3">Uncharacterized protein</fullName>
    </submittedName>
</protein>
<reference evidence="3 4" key="1">
    <citation type="submission" date="2020-04" db="EMBL/GenBank/DDBJ databases">
        <title>Perkinsus olseni comparative genomics.</title>
        <authorList>
            <person name="Bogema D.R."/>
        </authorList>
    </citation>
    <scope>NUCLEOTIDE SEQUENCE [LARGE SCALE GENOMIC DNA]</scope>
    <source>
        <strain evidence="3">ATCC PRA-205</strain>
    </source>
</reference>
<feature type="region of interest" description="Disordered" evidence="2">
    <location>
        <begin position="1"/>
        <end position="45"/>
    </location>
</feature>
<feature type="compositionally biased region" description="Polar residues" evidence="2">
    <location>
        <begin position="28"/>
        <end position="39"/>
    </location>
</feature>
<evidence type="ECO:0000256" key="2">
    <source>
        <dbReference type="SAM" id="MobiDB-lite"/>
    </source>
</evidence>
<feature type="region of interest" description="Disordered" evidence="2">
    <location>
        <begin position="81"/>
        <end position="267"/>
    </location>
</feature>
<proteinExistence type="predicted"/>
<keyword evidence="1" id="KW-0175">Coiled coil</keyword>
<feature type="compositionally biased region" description="Low complexity" evidence="2">
    <location>
        <begin position="557"/>
        <end position="571"/>
    </location>
</feature>
<dbReference type="AlphaFoldDB" id="A0A7J6SP76"/>
<name>A0A7J6SP76_PEROL</name>
<feature type="compositionally biased region" description="Basic and acidic residues" evidence="2">
    <location>
        <begin position="161"/>
        <end position="176"/>
    </location>
</feature>
<comment type="caution">
    <text evidence="3">The sequence shown here is derived from an EMBL/GenBank/DDBJ whole genome shotgun (WGS) entry which is preliminary data.</text>
</comment>
<feature type="compositionally biased region" description="Basic and acidic residues" evidence="2">
    <location>
        <begin position="441"/>
        <end position="480"/>
    </location>
</feature>
<evidence type="ECO:0000313" key="4">
    <source>
        <dbReference type="Proteomes" id="UP000574390"/>
    </source>
</evidence>
<feature type="compositionally biased region" description="Basic and acidic residues" evidence="2">
    <location>
        <begin position="205"/>
        <end position="221"/>
    </location>
</feature>
<evidence type="ECO:0000256" key="1">
    <source>
        <dbReference type="SAM" id="Coils"/>
    </source>
</evidence>
<feature type="region of interest" description="Disordered" evidence="2">
    <location>
        <begin position="347"/>
        <end position="578"/>
    </location>
</feature>
<dbReference type="EMBL" id="JABANM010013322">
    <property type="protein sequence ID" value="KAF4734537.1"/>
    <property type="molecule type" value="Genomic_DNA"/>
</dbReference>
<feature type="compositionally biased region" description="Polar residues" evidence="2">
    <location>
        <begin position="372"/>
        <end position="381"/>
    </location>
</feature>